<accession>A0A455U3M0</accession>
<evidence type="ECO:0000313" key="2">
    <source>
        <dbReference type="EMBL" id="BBI59783.1"/>
    </source>
</evidence>
<feature type="domain" description="Cytochrome c-type biogenesis protein CcmF C-terminal" evidence="1">
    <location>
        <begin position="1"/>
        <end position="30"/>
    </location>
</feature>
<gene>
    <name evidence="2" type="ORF">HSBAA_10890</name>
</gene>
<name>A0A455U3M0_9GAMM</name>
<protein>
    <recommendedName>
        <fullName evidence="1">Cytochrome c-type biogenesis protein CcmF C-terminal domain-containing protein</fullName>
    </recommendedName>
</protein>
<dbReference type="Proteomes" id="UP000320231">
    <property type="component" value="Chromosome"/>
</dbReference>
<reference evidence="2 3" key="1">
    <citation type="journal article" date="2019" name="Microbiol. Resour. Announc.">
        <title>Complete Genome Sequence of Halomonas sulfidaeris Strain Esulfide1 Isolated from a Metal Sulfide Rock at a Depth of 2,200 Meters, Obtained Using Nanopore Sequencing.</title>
        <authorList>
            <person name="Saito M."/>
            <person name="Nishigata A."/>
            <person name="Galipon J."/>
            <person name="Arakawa K."/>
        </authorList>
    </citation>
    <scope>NUCLEOTIDE SEQUENCE [LARGE SCALE GENOMIC DNA]</scope>
    <source>
        <strain evidence="2 3">ATCC BAA-803</strain>
    </source>
</reference>
<dbReference type="InterPro" id="IPR032523">
    <property type="entry name" value="CcmF_C"/>
</dbReference>
<sequence>MRVQYKPFVRWLWLGALLMAFGGVLAVLDKRYRRAAVNREVPKVASRGDTAQEATV</sequence>
<proteinExistence type="predicted"/>
<dbReference type="EMBL" id="AP019514">
    <property type="protein sequence ID" value="BBI59783.1"/>
    <property type="molecule type" value="Genomic_DNA"/>
</dbReference>
<dbReference type="KEGG" id="hsr:HSBAA_10890"/>
<dbReference type="AlphaFoldDB" id="A0A455U3M0"/>
<evidence type="ECO:0000259" key="1">
    <source>
        <dbReference type="Pfam" id="PF16327"/>
    </source>
</evidence>
<evidence type="ECO:0000313" key="3">
    <source>
        <dbReference type="Proteomes" id="UP000320231"/>
    </source>
</evidence>
<organism evidence="2 3">
    <name type="scientific">Vreelandella sulfidaeris</name>
    <dbReference type="NCBI Taxonomy" id="115553"/>
    <lineage>
        <taxon>Bacteria</taxon>
        <taxon>Pseudomonadati</taxon>
        <taxon>Pseudomonadota</taxon>
        <taxon>Gammaproteobacteria</taxon>
        <taxon>Oceanospirillales</taxon>
        <taxon>Halomonadaceae</taxon>
        <taxon>Vreelandella</taxon>
    </lineage>
</organism>
<dbReference type="Pfam" id="PF16327">
    <property type="entry name" value="CcmF_C"/>
    <property type="match status" value="1"/>
</dbReference>